<dbReference type="Gene3D" id="2.60.40.10">
    <property type="entry name" value="Immunoglobulins"/>
    <property type="match status" value="2"/>
</dbReference>
<feature type="transmembrane region" description="Helical" evidence="2">
    <location>
        <begin position="682"/>
        <end position="709"/>
    </location>
</feature>
<keyword evidence="2" id="KW-0472">Membrane</keyword>
<keyword evidence="2" id="KW-1133">Transmembrane helix</keyword>
<dbReference type="PANTHER" id="PTHR22625">
    <property type="entry name" value="PLEXIN"/>
    <property type="match status" value="1"/>
</dbReference>
<dbReference type="InterPro" id="IPR031148">
    <property type="entry name" value="Plexin"/>
</dbReference>
<dbReference type="GO" id="GO:0048731">
    <property type="term" value="P:system development"/>
    <property type="evidence" value="ECO:0007669"/>
    <property type="project" value="UniProtKB-ARBA"/>
</dbReference>
<dbReference type="SUPFAM" id="SSF81296">
    <property type="entry name" value="E set domains"/>
    <property type="match status" value="2"/>
</dbReference>
<dbReference type="InterPro" id="IPR013783">
    <property type="entry name" value="Ig-like_fold"/>
</dbReference>
<proteinExistence type="predicted"/>
<dbReference type="AlphaFoldDB" id="A0A2S2PSN4"/>
<sequence length="719" mass="78324">MTDATGRRKPFWKPPFDYIVITIILMLACTSHADPFKRGKVDEDAANCWESRTCTKCAERPSCSWSLKRQTCVNTTRRPELLMVNVRAHCPRLTAVDTFVYKTQLPFAYKVKVSNDVSGFVKYLARTNVTCSLEGAAYNGSVDEDADTIDCAAISNDHLAVDERRLMVFHYGVQFDGVPLRIDDGANNYFAVYDAHFCRAANKTERCVECFWDDPAPLHTTSYYKRCSAGNACTGLFEYYDRRNATAAADPQHGRRTSGARNEHETAEPRADDGVYGPPAGACPDMKIASVEPPTAPWSGGATLVITVRNHDLLAESRKPTVTVAGRDCIYPKTADRETITCTVGPPKPDDSAAGPVHVTYGPLRLTSAQTFRFVYPEPTALSPTCGPVSGGTLLRIAGRHMDAGSTATVSVGPAEVPCELVARHEDHALCVTGPADGPAAGAVTVVFDKSLKRTVGAVEFRYAGDPVLNARQPFTGIASGGTYVGVRGRHLACVGNATLYVDDPDGVRHYAGCAVRNDTFMECRSPALDAPRPPSNATAPAVPVLLNFGFRVHFAGHTMDLSPQPDFPGYRLYADPVFADFETDGRNVTINGRHLDRGYRPNVDLAIRLRNAKGAACAVVDTQRRRIVCVRPQPPAADGDDLRELYVTVGRELVRTVKRKKKRADGDDDGRPASGHSTGVFGAFMLLTGIFTGVCCMSLLVATVYAVWYKQCDIRRYL</sequence>
<evidence type="ECO:0000256" key="1">
    <source>
        <dbReference type="SAM" id="MobiDB-lite"/>
    </source>
</evidence>
<organism evidence="4">
    <name type="scientific">Schizaphis graminum</name>
    <name type="common">Green bug aphid</name>
    <dbReference type="NCBI Taxonomy" id="13262"/>
    <lineage>
        <taxon>Eukaryota</taxon>
        <taxon>Metazoa</taxon>
        <taxon>Ecdysozoa</taxon>
        <taxon>Arthropoda</taxon>
        <taxon>Hexapoda</taxon>
        <taxon>Insecta</taxon>
        <taxon>Pterygota</taxon>
        <taxon>Neoptera</taxon>
        <taxon>Paraneoptera</taxon>
        <taxon>Hemiptera</taxon>
        <taxon>Sternorrhyncha</taxon>
        <taxon>Aphidomorpha</taxon>
        <taxon>Aphidoidea</taxon>
        <taxon>Aphididae</taxon>
        <taxon>Aphidini</taxon>
        <taxon>Schizaphis</taxon>
    </lineage>
</organism>
<dbReference type="GO" id="GO:0030334">
    <property type="term" value="P:regulation of cell migration"/>
    <property type="evidence" value="ECO:0007669"/>
    <property type="project" value="TreeGrafter"/>
</dbReference>
<protein>
    <submittedName>
        <fullName evidence="4">Plexin-A1</fullName>
    </submittedName>
</protein>
<evidence type="ECO:0000259" key="3">
    <source>
        <dbReference type="SMART" id="SM00429"/>
    </source>
</evidence>
<dbReference type="InterPro" id="IPR002909">
    <property type="entry name" value="IPT_dom"/>
</dbReference>
<feature type="compositionally biased region" description="Basic and acidic residues" evidence="1">
    <location>
        <begin position="261"/>
        <end position="273"/>
    </location>
</feature>
<dbReference type="GO" id="GO:0017154">
    <property type="term" value="F:semaphorin receptor activity"/>
    <property type="evidence" value="ECO:0007669"/>
    <property type="project" value="InterPro"/>
</dbReference>
<feature type="domain" description="IPT/TIG" evidence="3">
    <location>
        <begin position="285"/>
        <end position="375"/>
    </location>
</feature>
<feature type="domain" description="IPT/TIG" evidence="3">
    <location>
        <begin position="376"/>
        <end position="464"/>
    </location>
</feature>
<evidence type="ECO:0000256" key="2">
    <source>
        <dbReference type="SAM" id="Phobius"/>
    </source>
</evidence>
<keyword evidence="2" id="KW-0812">Transmembrane</keyword>
<gene>
    <name evidence="4" type="primary">PLXNA1_0</name>
    <name evidence="4" type="ORF">g.97878</name>
</gene>
<dbReference type="GO" id="GO:0048468">
    <property type="term" value="P:cell development"/>
    <property type="evidence" value="ECO:0007669"/>
    <property type="project" value="UniProtKB-ARBA"/>
</dbReference>
<dbReference type="PROSITE" id="PS51257">
    <property type="entry name" value="PROKAR_LIPOPROTEIN"/>
    <property type="match status" value="1"/>
</dbReference>
<evidence type="ECO:0000313" key="4">
    <source>
        <dbReference type="EMBL" id="MBY32338.1"/>
    </source>
</evidence>
<accession>A0A2S2PSN4</accession>
<dbReference type="PANTHER" id="PTHR22625:SF70">
    <property type="entry name" value="PLEXIN A, ISOFORM A"/>
    <property type="match status" value="1"/>
</dbReference>
<dbReference type="GO" id="GO:0002116">
    <property type="term" value="C:semaphorin receptor complex"/>
    <property type="evidence" value="ECO:0007669"/>
    <property type="project" value="TreeGrafter"/>
</dbReference>
<dbReference type="EMBL" id="GGMR01019719">
    <property type="protein sequence ID" value="MBY32338.1"/>
    <property type="molecule type" value="Transcribed_RNA"/>
</dbReference>
<dbReference type="Pfam" id="PF01833">
    <property type="entry name" value="TIG"/>
    <property type="match status" value="2"/>
</dbReference>
<feature type="domain" description="IPT/TIG" evidence="3">
    <location>
        <begin position="466"/>
        <end position="558"/>
    </location>
</feature>
<reference evidence="4" key="1">
    <citation type="submission" date="2018-04" db="EMBL/GenBank/DDBJ databases">
        <title>Transcriptome of Schizaphis graminum biotype I.</title>
        <authorList>
            <person name="Scully E.D."/>
            <person name="Geib S.M."/>
            <person name="Palmer N.A."/>
            <person name="Koch K."/>
            <person name="Bradshaw J."/>
            <person name="Heng-Moss T."/>
            <person name="Sarath G."/>
        </authorList>
    </citation>
    <scope>NUCLEOTIDE SEQUENCE</scope>
</reference>
<dbReference type="GO" id="GO:0005886">
    <property type="term" value="C:plasma membrane"/>
    <property type="evidence" value="ECO:0007669"/>
    <property type="project" value="TreeGrafter"/>
</dbReference>
<dbReference type="InterPro" id="IPR014756">
    <property type="entry name" value="Ig_E-set"/>
</dbReference>
<name>A0A2S2PSN4_SCHGA</name>
<dbReference type="SMART" id="SM00429">
    <property type="entry name" value="IPT"/>
    <property type="match status" value="3"/>
</dbReference>
<feature type="region of interest" description="Disordered" evidence="1">
    <location>
        <begin position="247"/>
        <end position="278"/>
    </location>
</feature>